<dbReference type="Gene3D" id="1.20.1540.10">
    <property type="entry name" value="Rhomboid-like"/>
    <property type="match status" value="1"/>
</dbReference>
<keyword evidence="11" id="KW-1185">Reference proteome</keyword>
<evidence type="ECO:0000313" key="10">
    <source>
        <dbReference type="EMBL" id="KEZ44279.1"/>
    </source>
</evidence>
<feature type="domain" description="Peptidase S54 rhomboid" evidence="9">
    <location>
        <begin position="372"/>
        <end position="514"/>
    </location>
</feature>
<evidence type="ECO:0000256" key="7">
    <source>
        <dbReference type="SAM" id="MobiDB-lite"/>
    </source>
</evidence>
<dbReference type="InterPro" id="IPR035952">
    <property type="entry name" value="Rhomboid-like_sf"/>
</dbReference>
<dbReference type="VEuPathDB" id="FungiDB:SAPIO_CDS3231"/>
<feature type="region of interest" description="Disordered" evidence="7">
    <location>
        <begin position="526"/>
        <end position="587"/>
    </location>
</feature>
<dbReference type="PANTHER" id="PTHR43731:SF14">
    <property type="entry name" value="PRESENILIN-ASSOCIATED RHOMBOID-LIKE PROTEIN, MITOCHONDRIAL"/>
    <property type="match status" value="1"/>
</dbReference>
<dbReference type="EMBL" id="JOWA01000088">
    <property type="protein sequence ID" value="KEZ44279.1"/>
    <property type="molecule type" value="Genomic_DNA"/>
</dbReference>
<dbReference type="Pfam" id="PF01694">
    <property type="entry name" value="Rhomboid"/>
    <property type="match status" value="1"/>
</dbReference>
<dbReference type="GeneID" id="27722303"/>
<dbReference type="GO" id="GO:0006465">
    <property type="term" value="P:signal peptide processing"/>
    <property type="evidence" value="ECO:0007669"/>
    <property type="project" value="TreeGrafter"/>
</dbReference>
<dbReference type="PANTHER" id="PTHR43731">
    <property type="entry name" value="RHOMBOID PROTEASE"/>
    <property type="match status" value="1"/>
</dbReference>
<accession>A0A084GAB7</accession>
<comment type="caution">
    <text evidence="10">The sequence shown here is derived from an EMBL/GenBank/DDBJ whole genome shotgun (WGS) entry which is preliminary data.</text>
</comment>
<keyword evidence="6 8" id="KW-0472">Membrane</keyword>
<feature type="transmembrane region" description="Helical" evidence="8">
    <location>
        <begin position="294"/>
        <end position="316"/>
    </location>
</feature>
<organism evidence="10 11">
    <name type="scientific">Pseudallescheria apiosperma</name>
    <name type="common">Scedosporium apiospermum</name>
    <dbReference type="NCBI Taxonomy" id="563466"/>
    <lineage>
        <taxon>Eukaryota</taxon>
        <taxon>Fungi</taxon>
        <taxon>Dikarya</taxon>
        <taxon>Ascomycota</taxon>
        <taxon>Pezizomycotina</taxon>
        <taxon>Sordariomycetes</taxon>
        <taxon>Hypocreomycetidae</taxon>
        <taxon>Microascales</taxon>
        <taxon>Microascaceae</taxon>
        <taxon>Scedosporium</taxon>
    </lineage>
</organism>
<name>A0A084GAB7_PSEDA</name>
<evidence type="ECO:0000256" key="5">
    <source>
        <dbReference type="ARBA" id="ARBA00022989"/>
    </source>
</evidence>
<reference evidence="10 11" key="1">
    <citation type="journal article" date="2014" name="Genome Announc.">
        <title>Draft genome sequence of the pathogenic fungus Scedosporium apiospermum.</title>
        <authorList>
            <person name="Vandeputte P."/>
            <person name="Ghamrawi S."/>
            <person name="Rechenmann M."/>
            <person name="Iltis A."/>
            <person name="Giraud S."/>
            <person name="Fleury M."/>
            <person name="Thornton C."/>
            <person name="Delhaes L."/>
            <person name="Meyer W."/>
            <person name="Papon N."/>
            <person name="Bouchara J.P."/>
        </authorList>
    </citation>
    <scope>NUCLEOTIDE SEQUENCE [LARGE SCALE GENOMIC DNA]</scope>
    <source>
        <strain evidence="10 11">IHEM 14462</strain>
    </source>
</reference>
<dbReference type="HOGENOM" id="CLU_026938_1_0_1"/>
<feature type="region of interest" description="Disordered" evidence="7">
    <location>
        <begin position="175"/>
        <end position="213"/>
    </location>
</feature>
<feature type="transmembrane region" description="Helical" evidence="8">
    <location>
        <begin position="431"/>
        <end position="452"/>
    </location>
</feature>
<comment type="subcellular location">
    <subcellularLocation>
        <location evidence="1">Membrane</location>
        <topology evidence="1">Multi-pass membrane protein</topology>
    </subcellularLocation>
</comment>
<evidence type="ECO:0000256" key="3">
    <source>
        <dbReference type="ARBA" id="ARBA00022692"/>
    </source>
</evidence>
<dbReference type="GO" id="GO:0016020">
    <property type="term" value="C:membrane"/>
    <property type="evidence" value="ECO:0007669"/>
    <property type="project" value="UniProtKB-SubCell"/>
</dbReference>
<dbReference type="KEGG" id="sapo:SAPIO_CDS3231"/>
<evidence type="ECO:0000259" key="9">
    <source>
        <dbReference type="Pfam" id="PF01694"/>
    </source>
</evidence>
<evidence type="ECO:0000256" key="6">
    <source>
        <dbReference type="ARBA" id="ARBA00023136"/>
    </source>
</evidence>
<proteinExistence type="inferred from homology"/>
<dbReference type="OMA" id="PAWRMLN"/>
<dbReference type="RefSeq" id="XP_016644078.1">
    <property type="nucleotide sequence ID" value="XM_016786072.1"/>
</dbReference>
<feature type="transmembrane region" description="Helical" evidence="8">
    <location>
        <begin position="328"/>
        <end position="349"/>
    </location>
</feature>
<comment type="similarity">
    <text evidence="2">Belongs to the peptidase S54 family.</text>
</comment>
<dbReference type="GO" id="GO:0004252">
    <property type="term" value="F:serine-type endopeptidase activity"/>
    <property type="evidence" value="ECO:0007669"/>
    <property type="project" value="InterPro"/>
</dbReference>
<sequence>MSLLGFSSPKLCLRIALSTRVIPRQAISSSSPKPPKRPGFLERVKWYKEDSASPSGTRRPAVTEILTMYEELPPTYRDRDGLPFSKKDLTPAEVARIFGTKLKPEFANTLLRILHGRRVAGTLDDPAYKANTACFTKKQQETALEYLRQKIPVDETMNSGLRAQDELEQLEKEMAGLKEPSEEAASNKEAPTSVAGEPETTSASPKDDELEINYKPDPVYGHSAIDLIRAKNQARIKAEEKRMEEEKKVKGEPVAGTLEAYVERGAVSPRMQKWMEEGTSGIEEAPELSTWDRLAPSITFAILFVGSCIGFAMIYNPPEPKDRVFPEFSAGAVTVATLIGLNLAVWSLWKIPPLWRLLNNYFMLVVAMPRPVTLVTSMFSHQKLSHLGLNMAMLYYIGNRLHDEIGRANFLALYLSSGVIGYVASLCVHGASVASLGASGAVLGITAAYFWLHLWDKFRIMGFPAEPSEGVDGVAFLISVLLWNLIAAFAPSKAAQADLASHMGGLLSGIGLVHVLQNVAKTISADDAEDKDEGPNGVQGKDAGTYVVPSVSPDAGVDAPSPSQQHAPGQERRSKSFDLWGTKHGGS</sequence>
<evidence type="ECO:0000313" key="11">
    <source>
        <dbReference type="Proteomes" id="UP000028545"/>
    </source>
</evidence>
<dbReference type="SUPFAM" id="SSF144091">
    <property type="entry name" value="Rhomboid-like"/>
    <property type="match status" value="1"/>
</dbReference>
<protein>
    <recommendedName>
        <fullName evidence="9">Peptidase S54 rhomboid domain-containing protein</fullName>
    </recommendedName>
</protein>
<feature type="transmembrane region" description="Helical" evidence="8">
    <location>
        <begin position="408"/>
        <end position="425"/>
    </location>
</feature>
<evidence type="ECO:0000256" key="8">
    <source>
        <dbReference type="SAM" id="Phobius"/>
    </source>
</evidence>
<evidence type="ECO:0000256" key="4">
    <source>
        <dbReference type="ARBA" id="ARBA00022801"/>
    </source>
</evidence>
<dbReference type="InterPro" id="IPR022764">
    <property type="entry name" value="Peptidase_S54_rhomboid_dom"/>
</dbReference>
<gene>
    <name evidence="10" type="ORF">SAPIO_CDS3231</name>
</gene>
<feature type="transmembrane region" description="Helical" evidence="8">
    <location>
        <begin position="473"/>
        <end position="490"/>
    </location>
</feature>
<dbReference type="OrthoDB" id="10260614at2759"/>
<keyword evidence="3 8" id="KW-0812">Transmembrane</keyword>
<dbReference type="AlphaFoldDB" id="A0A084GAB7"/>
<evidence type="ECO:0000256" key="1">
    <source>
        <dbReference type="ARBA" id="ARBA00004141"/>
    </source>
</evidence>
<evidence type="ECO:0000256" key="2">
    <source>
        <dbReference type="ARBA" id="ARBA00009045"/>
    </source>
</evidence>
<keyword evidence="4" id="KW-0378">Hydrolase</keyword>
<dbReference type="Proteomes" id="UP000028545">
    <property type="component" value="Unassembled WGS sequence"/>
</dbReference>
<dbReference type="InterPro" id="IPR050925">
    <property type="entry name" value="Rhomboid_protease_S54"/>
</dbReference>
<keyword evidence="5 8" id="KW-1133">Transmembrane helix</keyword>